<name>A6GF76_9BACT</name>
<dbReference type="Gene3D" id="1.10.10.60">
    <property type="entry name" value="Homeodomain-like"/>
    <property type="match status" value="1"/>
</dbReference>
<keyword evidence="3" id="KW-1185">Reference proteome</keyword>
<dbReference type="InterPro" id="IPR002197">
    <property type="entry name" value="HTH_Fis"/>
</dbReference>
<proteinExistence type="predicted"/>
<dbReference type="Pfam" id="PF02954">
    <property type="entry name" value="HTH_8"/>
    <property type="match status" value="1"/>
</dbReference>
<dbReference type="SUPFAM" id="SSF46689">
    <property type="entry name" value="Homeodomain-like"/>
    <property type="match status" value="1"/>
</dbReference>
<dbReference type="GO" id="GO:0043565">
    <property type="term" value="F:sequence-specific DNA binding"/>
    <property type="evidence" value="ECO:0007669"/>
    <property type="project" value="InterPro"/>
</dbReference>
<dbReference type="STRING" id="391625.PPSIR1_34148"/>
<dbReference type="InterPro" id="IPR009057">
    <property type="entry name" value="Homeodomain-like_sf"/>
</dbReference>
<comment type="caution">
    <text evidence="2">The sequence shown here is derived from an EMBL/GenBank/DDBJ whole genome shotgun (WGS) entry which is preliminary data.</text>
</comment>
<dbReference type="RefSeq" id="WP_006975366.1">
    <property type="nucleotide sequence ID" value="NZ_ABCS01000090.1"/>
</dbReference>
<organism evidence="2 3">
    <name type="scientific">Plesiocystis pacifica SIR-1</name>
    <dbReference type="NCBI Taxonomy" id="391625"/>
    <lineage>
        <taxon>Bacteria</taxon>
        <taxon>Pseudomonadati</taxon>
        <taxon>Myxococcota</taxon>
        <taxon>Polyangia</taxon>
        <taxon>Nannocystales</taxon>
        <taxon>Nannocystaceae</taxon>
        <taxon>Plesiocystis</taxon>
    </lineage>
</organism>
<evidence type="ECO:0000259" key="1">
    <source>
        <dbReference type="Pfam" id="PF02954"/>
    </source>
</evidence>
<feature type="domain" description="DNA binding HTH" evidence="1">
    <location>
        <begin position="10"/>
        <end position="46"/>
    </location>
</feature>
<reference evidence="2 3" key="1">
    <citation type="submission" date="2007-06" db="EMBL/GenBank/DDBJ databases">
        <authorList>
            <person name="Shimkets L."/>
            <person name="Ferriera S."/>
            <person name="Johnson J."/>
            <person name="Kravitz S."/>
            <person name="Beeson K."/>
            <person name="Sutton G."/>
            <person name="Rogers Y.-H."/>
            <person name="Friedman R."/>
            <person name="Frazier M."/>
            <person name="Venter J.C."/>
        </authorList>
    </citation>
    <scope>NUCLEOTIDE SEQUENCE [LARGE SCALE GENOMIC DNA]</scope>
    <source>
        <strain evidence="2 3">SIR-1</strain>
    </source>
</reference>
<evidence type="ECO:0000313" key="3">
    <source>
        <dbReference type="Proteomes" id="UP000005801"/>
    </source>
</evidence>
<gene>
    <name evidence="2" type="ORF">PPSIR1_34148</name>
</gene>
<accession>A6GF76</accession>
<dbReference type="AlphaFoldDB" id="A6GF76"/>
<dbReference type="Proteomes" id="UP000005801">
    <property type="component" value="Unassembled WGS sequence"/>
</dbReference>
<sequence length="76" mass="8556">MPIVLESLNLADAERMMCEKALVTAGSIVEAASLLGITRHALKRRIIKHNIQWPRPRVVMTRPVDVMPQRPSVPVF</sequence>
<dbReference type="EMBL" id="ABCS01000090">
    <property type="protein sequence ID" value="EDM75473.1"/>
    <property type="molecule type" value="Genomic_DNA"/>
</dbReference>
<protein>
    <recommendedName>
        <fullName evidence="1">DNA binding HTH domain-containing protein</fullName>
    </recommendedName>
</protein>
<evidence type="ECO:0000313" key="2">
    <source>
        <dbReference type="EMBL" id="EDM75473.1"/>
    </source>
</evidence>
<dbReference type="OrthoDB" id="5518842at2"/>